<reference evidence="1 2" key="1">
    <citation type="journal article" date="2012" name="Genome Biol.">
        <title>The genome of the polar eukaryotic microalga coccomyxa subellipsoidea reveals traits of cold adaptation.</title>
        <authorList>
            <person name="Blanc G."/>
            <person name="Agarkova I."/>
            <person name="Grimwood J."/>
            <person name="Kuo A."/>
            <person name="Brueggeman A."/>
            <person name="Dunigan D."/>
            <person name="Gurnon J."/>
            <person name="Ladunga I."/>
            <person name="Lindquist E."/>
            <person name="Lucas S."/>
            <person name="Pangilinan J."/>
            <person name="Proschold T."/>
            <person name="Salamov A."/>
            <person name="Schmutz J."/>
            <person name="Weeks D."/>
            <person name="Yamada T."/>
            <person name="Claverie J.M."/>
            <person name="Grigoriev I."/>
            <person name="Van Etten J."/>
            <person name="Lomsadze A."/>
            <person name="Borodovsky M."/>
        </authorList>
    </citation>
    <scope>NUCLEOTIDE SEQUENCE [LARGE SCALE GENOMIC DNA]</scope>
    <source>
        <strain evidence="1 2">C-169</strain>
    </source>
</reference>
<keyword evidence="2" id="KW-1185">Reference proteome</keyword>
<evidence type="ECO:0000313" key="1">
    <source>
        <dbReference type="EMBL" id="EIE27032.1"/>
    </source>
</evidence>
<comment type="caution">
    <text evidence="1">The sequence shown here is derived from an EMBL/GenBank/DDBJ whole genome shotgun (WGS) entry which is preliminary data.</text>
</comment>
<proteinExistence type="predicted"/>
<dbReference type="KEGG" id="csl:COCSUDRAFT_31905"/>
<dbReference type="Proteomes" id="UP000007264">
    <property type="component" value="Unassembled WGS sequence"/>
</dbReference>
<dbReference type="OrthoDB" id="2441208at2759"/>
<dbReference type="RefSeq" id="XP_005651576.1">
    <property type="nucleotide sequence ID" value="XM_005651519.1"/>
</dbReference>
<dbReference type="EMBL" id="AGSI01000001">
    <property type="protein sequence ID" value="EIE27032.1"/>
    <property type="molecule type" value="Genomic_DNA"/>
</dbReference>
<accession>I0Z8R3</accession>
<protein>
    <recommendedName>
        <fullName evidence="3">BAH domain-containing protein</fullName>
    </recommendedName>
</protein>
<dbReference type="AlphaFoldDB" id="I0Z8R3"/>
<dbReference type="GeneID" id="17045067"/>
<name>I0Z8R3_COCSC</name>
<organism evidence="1 2">
    <name type="scientific">Coccomyxa subellipsoidea (strain C-169)</name>
    <name type="common">Green microalga</name>
    <dbReference type="NCBI Taxonomy" id="574566"/>
    <lineage>
        <taxon>Eukaryota</taxon>
        <taxon>Viridiplantae</taxon>
        <taxon>Chlorophyta</taxon>
        <taxon>core chlorophytes</taxon>
        <taxon>Trebouxiophyceae</taxon>
        <taxon>Trebouxiophyceae incertae sedis</taxon>
        <taxon>Coccomyxaceae</taxon>
        <taxon>Coccomyxa</taxon>
        <taxon>Coccomyxa subellipsoidea</taxon>
    </lineage>
</organism>
<sequence length="138" mass="15848">MVFVRPWLAVPLQLHRGSLHEAVSLRAVPTFGAGKREAYSFVDIRSGEEDWFAQLRLVFSCTDEHGAEHRCAFVRWLCEAEEGELPMQRLRWATTTSPSGATIAWYDVIDICSIRGPVLLQEDPTEDDHFYYNKYVGR</sequence>
<gene>
    <name evidence="1" type="ORF">COCSUDRAFT_31905</name>
</gene>
<evidence type="ECO:0008006" key="3">
    <source>
        <dbReference type="Google" id="ProtNLM"/>
    </source>
</evidence>
<evidence type="ECO:0000313" key="2">
    <source>
        <dbReference type="Proteomes" id="UP000007264"/>
    </source>
</evidence>